<sequence length="762" mass="81368">MACAHSGDGRGLSKEIECGRCSQSSAAAAAVSRRYPYAHGRRRTRVRWDRRLHNGVGINHPSLIGASLHSRRFILLCYLAVVSLLIAGFIAPADAYSSSSSSASSSPKPNNKSGGGIPIEGTFKGTWVLQDDDVDNNYHGRADETNHKNHNKPPQGDATAAAATNSPGGNNASSSSSSSTTSSAFSGSFTKARRGSVVIRLAVTKPNSNTTTLPTIVGEVTLRNGHVAGIGSPEDDVQFYAFGVYIADLKKAHILLATRAAAAAAAEEASGRHHQHANMLAHARVTAPFTELDDSPEHFKALRHVATEYANAHLAFGWHPLDNMKGETAKAIRDEVSAARSKTDKSDNVVATKNHLQLRRTCAFRLTLHETEDDSLQGAIESSTCGDAVPPISLNATRINTELIARYRYQPSRYAGFAAFVAILQGGALGIQLSHAPHGSAASRVSMLSVGNMALIDSYLSLAHLAAAVVAPYAAGSFLVASSFFFLTFTAGSFRAVVTTLRARHPDFFQDWAGTRRALATLYARFYGALLAITFGVYQLRAFPKTTALLISQFYWLPQIALTAYEGGSGTFRRRSGGGGGDDAQQMGDVEAPSPAASAAAGTATTTTTTPALPPSPTARTSSVAAPLDRNYILLTSISRLLLLMYFTACPSNLLNLSTDVPYFLFAAFVVGGQAAILHLQATYGARCFIPASLARYLPRRYSYKRPLPAGAAQMDCVICMTPLSSPHMVAPCNHAFHESCLSRWMDVKLECPTCRRALEPP</sequence>
<feature type="transmembrane region" description="Helical" evidence="16">
    <location>
        <begin position="519"/>
        <end position="540"/>
    </location>
</feature>
<dbReference type="PROSITE" id="PS50089">
    <property type="entry name" value="ZF_RING_2"/>
    <property type="match status" value="1"/>
</dbReference>
<evidence type="ECO:0000256" key="16">
    <source>
        <dbReference type="SAM" id="Phobius"/>
    </source>
</evidence>
<dbReference type="GO" id="GO:0043161">
    <property type="term" value="P:proteasome-mediated ubiquitin-dependent protein catabolic process"/>
    <property type="evidence" value="ECO:0007669"/>
    <property type="project" value="TreeGrafter"/>
</dbReference>
<reference evidence="18" key="1">
    <citation type="submission" date="2020-10" db="EMBL/GenBank/DDBJ databases">
        <title>Unveiling of a novel bifunctional photoreceptor, Dualchrome1, isolated from a cosmopolitan green alga.</title>
        <authorList>
            <person name="Suzuki S."/>
            <person name="Kawachi M."/>
        </authorList>
    </citation>
    <scope>NUCLEOTIDE SEQUENCE</scope>
    <source>
        <strain evidence="18">NIES 2893</strain>
    </source>
</reference>
<keyword evidence="5" id="KW-0808">Transferase</keyword>
<feature type="region of interest" description="Disordered" evidence="15">
    <location>
        <begin position="134"/>
        <end position="187"/>
    </location>
</feature>
<dbReference type="EC" id="2.3.2.27" evidence="4"/>
<comment type="caution">
    <text evidence="18">The sequence shown here is derived from an EMBL/GenBank/DDBJ whole genome shotgun (WGS) entry which is preliminary data.</text>
</comment>
<accession>A0A830HKG3</accession>
<dbReference type="InterPro" id="IPR001841">
    <property type="entry name" value="Znf_RING"/>
</dbReference>
<dbReference type="InterPro" id="IPR011016">
    <property type="entry name" value="Znf_RING-CH"/>
</dbReference>
<proteinExistence type="predicted"/>
<dbReference type="GO" id="GO:0061630">
    <property type="term" value="F:ubiquitin protein ligase activity"/>
    <property type="evidence" value="ECO:0007669"/>
    <property type="project" value="UniProtKB-EC"/>
</dbReference>
<evidence type="ECO:0000256" key="12">
    <source>
        <dbReference type="ARBA" id="ARBA00022989"/>
    </source>
</evidence>
<evidence type="ECO:0000256" key="13">
    <source>
        <dbReference type="ARBA" id="ARBA00023136"/>
    </source>
</evidence>
<dbReference type="SUPFAM" id="SSF57850">
    <property type="entry name" value="RING/U-box"/>
    <property type="match status" value="1"/>
</dbReference>
<evidence type="ECO:0000256" key="8">
    <source>
        <dbReference type="ARBA" id="ARBA00022729"/>
    </source>
</evidence>
<keyword evidence="7" id="KW-0479">Metal-binding</keyword>
<feature type="region of interest" description="Disordered" evidence="15">
    <location>
        <begin position="598"/>
        <end position="622"/>
    </location>
</feature>
<feature type="transmembrane region" description="Helical" evidence="16">
    <location>
        <begin position="445"/>
        <end position="467"/>
    </location>
</feature>
<dbReference type="InterPro" id="IPR021319">
    <property type="entry name" value="DUF2921"/>
</dbReference>
<dbReference type="OrthoDB" id="9984778at2759"/>
<dbReference type="InterPro" id="IPR050731">
    <property type="entry name" value="HRD1_E3_ubiq-ligases"/>
</dbReference>
<feature type="transmembrane region" description="Helical" evidence="16">
    <location>
        <begin position="73"/>
        <end position="91"/>
    </location>
</feature>
<evidence type="ECO:0000256" key="3">
    <source>
        <dbReference type="ARBA" id="ARBA00004906"/>
    </source>
</evidence>
<feature type="transmembrane region" description="Helical" evidence="16">
    <location>
        <begin position="473"/>
        <end position="498"/>
    </location>
</feature>
<dbReference type="InterPro" id="IPR013083">
    <property type="entry name" value="Znf_RING/FYVE/PHD"/>
</dbReference>
<keyword evidence="19" id="KW-1185">Reference proteome</keyword>
<keyword evidence="8" id="KW-0732">Signal</keyword>
<comment type="pathway">
    <text evidence="3">Protein modification; protein ubiquitination.</text>
</comment>
<evidence type="ECO:0000256" key="2">
    <source>
        <dbReference type="ARBA" id="ARBA00004127"/>
    </source>
</evidence>
<evidence type="ECO:0000256" key="1">
    <source>
        <dbReference type="ARBA" id="ARBA00000900"/>
    </source>
</evidence>
<feature type="domain" description="RING-type" evidence="17">
    <location>
        <begin position="717"/>
        <end position="756"/>
    </location>
</feature>
<dbReference type="PANTHER" id="PTHR22763">
    <property type="entry name" value="RING ZINC FINGER PROTEIN"/>
    <property type="match status" value="1"/>
</dbReference>
<feature type="compositionally biased region" description="Low complexity" evidence="15">
    <location>
        <begin position="598"/>
        <end position="611"/>
    </location>
</feature>
<dbReference type="Gene3D" id="3.30.40.10">
    <property type="entry name" value="Zinc/RING finger domain, C3HC4 (zinc finger)"/>
    <property type="match status" value="1"/>
</dbReference>
<evidence type="ECO:0000313" key="19">
    <source>
        <dbReference type="Proteomes" id="UP000660262"/>
    </source>
</evidence>
<dbReference type="Pfam" id="PF13639">
    <property type="entry name" value="zf-RING_2"/>
    <property type="match status" value="1"/>
</dbReference>
<feature type="compositionally biased region" description="Basic and acidic residues" evidence="15">
    <location>
        <begin position="136"/>
        <end position="147"/>
    </location>
</feature>
<keyword evidence="11" id="KW-0862">Zinc</keyword>
<organism evidence="18 19">
    <name type="scientific">Pycnococcus provasolii</name>
    <dbReference type="NCBI Taxonomy" id="41880"/>
    <lineage>
        <taxon>Eukaryota</taxon>
        <taxon>Viridiplantae</taxon>
        <taxon>Chlorophyta</taxon>
        <taxon>Pseudoscourfieldiophyceae</taxon>
        <taxon>Pseudoscourfieldiales</taxon>
        <taxon>Pycnococcaceae</taxon>
        <taxon>Pycnococcus</taxon>
    </lineage>
</organism>
<keyword evidence="12 16" id="KW-1133">Transmembrane helix</keyword>
<evidence type="ECO:0000256" key="11">
    <source>
        <dbReference type="ARBA" id="ARBA00022833"/>
    </source>
</evidence>
<name>A0A830HKG3_9CHLO</name>
<keyword evidence="6 16" id="KW-0812">Transmembrane</keyword>
<dbReference type="GO" id="GO:0012505">
    <property type="term" value="C:endomembrane system"/>
    <property type="evidence" value="ECO:0007669"/>
    <property type="project" value="UniProtKB-SubCell"/>
</dbReference>
<dbReference type="SMART" id="SM00184">
    <property type="entry name" value="RING"/>
    <property type="match status" value="1"/>
</dbReference>
<gene>
    <name evidence="18" type="ORF">PPROV_000582600</name>
</gene>
<feature type="region of interest" description="Disordered" evidence="15">
    <location>
        <begin position="573"/>
        <end position="592"/>
    </location>
</feature>
<dbReference type="AlphaFoldDB" id="A0A830HKG3"/>
<evidence type="ECO:0000256" key="10">
    <source>
        <dbReference type="ARBA" id="ARBA00022786"/>
    </source>
</evidence>
<dbReference type="GO" id="GO:0008270">
    <property type="term" value="F:zinc ion binding"/>
    <property type="evidence" value="ECO:0007669"/>
    <property type="project" value="UniProtKB-KW"/>
</dbReference>
<feature type="transmembrane region" description="Helical" evidence="16">
    <location>
        <begin position="414"/>
        <end position="433"/>
    </location>
</feature>
<evidence type="ECO:0000256" key="5">
    <source>
        <dbReference type="ARBA" id="ARBA00022679"/>
    </source>
</evidence>
<keyword evidence="10" id="KW-0833">Ubl conjugation pathway</keyword>
<evidence type="ECO:0000256" key="6">
    <source>
        <dbReference type="ARBA" id="ARBA00022692"/>
    </source>
</evidence>
<dbReference type="SMART" id="SM00744">
    <property type="entry name" value="RINGv"/>
    <property type="match status" value="1"/>
</dbReference>
<dbReference type="EMBL" id="BNJQ01000015">
    <property type="protein sequence ID" value="GHP07083.1"/>
    <property type="molecule type" value="Genomic_DNA"/>
</dbReference>
<dbReference type="Pfam" id="PF11145">
    <property type="entry name" value="DUF2921"/>
    <property type="match status" value="2"/>
</dbReference>
<evidence type="ECO:0000256" key="9">
    <source>
        <dbReference type="ARBA" id="ARBA00022771"/>
    </source>
</evidence>
<keyword evidence="13 16" id="KW-0472">Membrane</keyword>
<feature type="compositionally biased region" description="Low complexity" evidence="15">
    <location>
        <begin position="158"/>
        <end position="187"/>
    </location>
</feature>
<evidence type="ECO:0000256" key="14">
    <source>
        <dbReference type="PROSITE-ProRule" id="PRU00175"/>
    </source>
</evidence>
<evidence type="ECO:0000256" key="15">
    <source>
        <dbReference type="SAM" id="MobiDB-lite"/>
    </source>
</evidence>
<keyword evidence="9 14" id="KW-0863">Zinc-finger</keyword>
<protein>
    <recommendedName>
        <fullName evidence="4">RING-type E3 ubiquitin transferase</fullName>
        <ecNumber evidence="4">2.3.2.27</ecNumber>
    </recommendedName>
</protein>
<dbReference type="Proteomes" id="UP000660262">
    <property type="component" value="Unassembled WGS sequence"/>
</dbReference>
<feature type="region of interest" description="Disordered" evidence="15">
    <location>
        <begin position="98"/>
        <end position="118"/>
    </location>
</feature>
<comment type="catalytic activity">
    <reaction evidence="1">
        <text>S-ubiquitinyl-[E2 ubiquitin-conjugating enzyme]-L-cysteine + [acceptor protein]-L-lysine = [E2 ubiquitin-conjugating enzyme]-L-cysteine + N(6)-ubiquitinyl-[acceptor protein]-L-lysine.</text>
        <dbReference type="EC" id="2.3.2.27"/>
    </reaction>
</comment>
<evidence type="ECO:0000256" key="7">
    <source>
        <dbReference type="ARBA" id="ARBA00022723"/>
    </source>
</evidence>
<evidence type="ECO:0000256" key="4">
    <source>
        <dbReference type="ARBA" id="ARBA00012483"/>
    </source>
</evidence>
<dbReference type="PANTHER" id="PTHR22763:SF162">
    <property type="entry name" value="TRANSMEMBRANE E3 UBIQUITIN-PROTEIN LIGASE 1"/>
    <property type="match status" value="1"/>
</dbReference>
<evidence type="ECO:0000259" key="17">
    <source>
        <dbReference type="PROSITE" id="PS50089"/>
    </source>
</evidence>
<evidence type="ECO:0000313" key="18">
    <source>
        <dbReference type="EMBL" id="GHP07083.1"/>
    </source>
</evidence>
<comment type="subcellular location">
    <subcellularLocation>
        <location evidence="2">Endomembrane system</location>
        <topology evidence="2">Multi-pass membrane protein</topology>
    </subcellularLocation>
</comment>
<feature type="compositionally biased region" description="Low complexity" evidence="15">
    <location>
        <begin position="98"/>
        <end position="112"/>
    </location>
</feature>